<keyword evidence="2" id="KW-0723">Serine/threonine-protein kinase</keyword>
<dbReference type="GO" id="GO:0005524">
    <property type="term" value="F:ATP binding"/>
    <property type="evidence" value="ECO:0007669"/>
    <property type="project" value="UniProtKB-UniRule"/>
</dbReference>
<organism evidence="10 11">
    <name type="scientific">Sphaerisporangium rubeum</name>
    <dbReference type="NCBI Taxonomy" id="321317"/>
    <lineage>
        <taxon>Bacteria</taxon>
        <taxon>Bacillati</taxon>
        <taxon>Actinomycetota</taxon>
        <taxon>Actinomycetes</taxon>
        <taxon>Streptosporangiales</taxon>
        <taxon>Streptosporangiaceae</taxon>
        <taxon>Sphaerisporangium</taxon>
    </lineage>
</organism>
<dbReference type="EMBL" id="JACHIU010000001">
    <property type="protein sequence ID" value="MBB6474500.1"/>
    <property type="molecule type" value="Genomic_DNA"/>
</dbReference>
<dbReference type="Gene3D" id="3.30.200.20">
    <property type="entry name" value="Phosphorylase Kinase, domain 1"/>
    <property type="match status" value="1"/>
</dbReference>
<reference evidence="10 11" key="1">
    <citation type="submission" date="2020-08" db="EMBL/GenBank/DDBJ databases">
        <title>Sequencing the genomes of 1000 actinobacteria strains.</title>
        <authorList>
            <person name="Klenk H.-P."/>
        </authorList>
    </citation>
    <scope>NUCLEOTIDE SEQUENCE [LARGE SCALE GENOMIC DNA]</scope>
    <source>
        <strain evidence="10 11">DSM 44936</strain>
    </source>
</reference>
<name>A0A7X0M7F8_9ACTN</name>
<feature type="binding site" evidence="7">
    <location>
        <position position="41"/>
    </location>
    <ligand>
        <name>ATP</name>
        <dbReference type="ChEBI" id="CHEBI:30616"/>
    </ligand>
</feature>
<dbReference type="Proteomes" id="UP000555564">
    <property type="component" value="Unassembled WGS sequence"/>
</dbReference>
<evidence type="ECO:0000259" key="9">
    <source>
        <dbReference type="PROSITE" id="PS50011"/>
    </source>
</evidence>
<dbReference type="InterPro" id="IPR017441">
    <property type="entry name" value="Protein_kinase_ATP_BS"/>
</dbReference>
<evidence type="ECO:0000256" key="6">
    <source>
        <dbReference type="ARBA" id="ARBA00022840"/>
    </source>
</evidence>
<keyword evidence="4 7" id="KW-0547">Nucleotide-binding</keyword>
<dbReference type="AlphaFoldDB" id="A0A7X0M7F8"/>
<evidence type="ECO:0000256" key="3">
    <source>
        <dbReference type="ARBA" id="ARBA00022679"/>
    </source>
</evidence>
<dbReference type="PANTHER" id="PTHR43289">
    <property type="entry name" value="MITOGEN-ACTIVATED PROTEIN KINASE KINASE KINASE 20-RELATED"/>
    <property type="match status" value="1"/>
</dbReference>
<dbReference type="Pfam" id="PF00069">
    <property type="entry name" value="Pkinase"/>
    <property type="match status" value="1"/>
</dbReference>
<dbReference type="EC" id="2.7.11.1" evidence="1"/>
<dbReference type="SMART" id="SM00220">
    <property type="entry name" value="S_TKc"/>
    <property type="match status" value="1"/>
</dbReference>
<keyword evidence="5" id="KW-0418">Kinase</keyword>
<evidence type="ECO:0000256" key="1">
    <source>
        <dbReference type="ARBA" id="ARBA00012513"/>
    </source>
</evidence>
<evidence type="ECO:0000256" key="4">
    <source>
        <dbReference type="ARBA" id="ARBA00022741"/>
    </source>
</evidence>
<dbReference type="InterPro" id="IPR000719">
    <property type="entry name" value="Prot_kinase_dom"/>
</dbReference>
<comment type="caution">
    <text evidence="10">The sequence shown here is derived from an EMBL/GenBank/DDBJ whole genome shotgun (WGS) entry which is preliminary data.</text>
</comment>
<dbReference type="PROSITE" id="PS00108">
    <property type="entry name" value="PROTEIN_KINASE_ST"/>
    <property type="match status" value="1"/>
</dbReference>
<evidence type="ECO:0000256" key="5">
    <source>
        <dbReference type="ARBA" id="ARBA00022777"/>
    </source>
</evidence>
<feature type="compositionally biased region" description="Low complexity" evidence="8">
    <location>
        <begin position="390"/>
        <end position="411"/>
    </location>
</feature>
<sequence length="586" mass="62333">MTAQGRRVAGRYRLVEEIGRGGMGVVWVAHDELLDRRVAVKEVVYRGVGDADREAFNRRTIREARAAGRLDHPSVVVVHDVVEEDGRPWIVMQLVRSRSLGQVLKEQGPLDPHTVAGIGANVLDALRAAHAAGVLHRDVKPENVLLTEGGRVVLTDFGIATMTRDAGLTTTGNLTGTPAFMPPERLRGHPAVPESDLWSLGATLYAAVEGRPPFDRGAPVPTMAAVLSDDPAPVRRAGPLAPVLEGLLRKEPDLRMTAADAAQALHRVAASGPSADPRGPAPHGGHAAPGLTLPDGRAWRDASEHSPTGPPAARPGTPVPPGPHGTGPGDAYRHATGPDGVSRRPAGPRRGVRAAVVTALVLPLVAGLGAAGYYGYQRLSVTGGVAGTPGVPSGTASAETSPTTAPTGASPQAEPSARPSVSPSVKPTGQPSARPVVVPPGWRLHEDRLGFTIALPPRWVETTRQKTRVTFREPGSGTYLLVDTTPWTAERPVDALRAVARESTARGWLPGYRLVGLTAGSFMGWQAADWEFTWRMKTGTAHVMDRAFVTPDGRQYALYWHTSDESWEAEYSRFVRFAGTFRPDPL</sequence>
<dbReference type="GO" id="GO:0004674">
    <property type="term" value="F:protein serine/threonine kinase activity"/>
    <property type="evidence" value="ECO:0007669"/>
    <property type="project" value="UniProtKB-KW"/>
</dbReference>
<feature type="domain" description="Protein kinase" evidence="9">
    <location>
        <begin position="12"/>
        <end position="269"/>
    </location>
</feature>
<proteinExistence type="predicted"/>
<accession>A0A7X0M7F8</accession>
<gene>
    <name evidence="10" type="ORF">BJ992_003931</name>
</gene>
<dbReference type="SUPFAM" id="SSF56112">
    <property type="entry name" value="Protein kinase-like (PK-like)"/>
    <property type="match status" value="1"/>
</dbReference>
<feature type="region of interest" description="Disordered" evidence="8">
    <location>
        <begin position="390"/>
        <end position="439"/>
    </location>
</feature>
<evidence type="ECO:0000256" key="2">
    <source>
        <dbReference type="ARBA" id="ARBA00022527"/>
    </source>
</evidence>
<dbReference type="PROSITE" id="PS50011">
    <property type="entry name" value="PROTEIN_KINASE_DOM"/>
    <property type="match status" value="1"/>
</dbReference>
<dbReference type="RefSeq" id="WP_184983061.1">
    <property type="nucleotide sequence ID" value="NZ_JACHIU010000001.1"/>
</dbReference>
<dbReference type="PROSITE" id="PS00107">
    <property type="entry name" value="PROTEIN_KINASE_ATP"/>
    <property type="match status" value="1"/>
</dbReference>
<evidence type="ECO:0000256" key="8">
    <source>
        <dbReference type="SAM" id="MobiDB-lite"/>
    </source>
</evidence>
<feature type="compositionally biased region" description="Low complexity" evidence="8">
    <location>
        <begin position="275"/>
        <end position="290"/>
    </location>
</feature>
<feature type="region of interest" description="Disordered" evidence="8">
    <location>
        <begin position="268"/>
        <end position="349"/>
    </location>
</feature>
<keyword evidence="11" id="KW-1185">Reference proteome</keyword>
<dbReference type="Gene3D" id="1.10.510.10">
    <property type="entry name" value="Transferase(Phosphotransferase) domain 1"/>
    <property type="match status" value="1"/>
</dbReference>
<feature type="compositionally biased region" description="Polar residues" evidence="8">
    <location>
        <begin position="419"/>
        <end position="431"/>
    </location>
</feature>
<dbReference type="CDD" id="cd14014">
    <property type="entry name" value="STKc_PknB_like"/>
    <property type="match status" value="1"/>
</dbReference>
<keyword evidence="6 7" id="KW-0067">ATP-binding</keyword>
<keyword evidence="3" id="KW-0808">Transferase</keyword>
<protein>
    <recommendedName>
        <fullName evidence="1">non-specific serine/threonine protein kinase</fullName>
        <ecNumber evidence="1">2.7.11.1</ecNumber>
    </recommendedName>
</protein>
<dbReference type="InterPro" id="IPR008271">
    <property type="entry name" value="Ser/Thr_kinase_AS"/>
</dbReference>
<feature type="compositionally biased region" description="Pro residues" evidence="8">
    <location>
        <begin position="308"/>
        <end position="323"/>
    </location>
</feature>
<evidence type="ECO:0000313" key="10">
    <source>
        <dbReference type="EMBL" id="MBB6474500.1"/>
    </source>
</evidence>
<evidence type="ECO:0000313" key="11">
    <source>
        <dbReference type="Proteomes" id="UP000555564"/>
    </source>
</evidence>
<dbReference type="InterPro" id="IPR011009">
    <property type="entry name" value="Kinase-like_dom_sf"/>
</dbReference>
<evidence type="ECO:0000256" key="7">
    <source>
        <dbReference type="PROSITE-ProRule" id="PRU10141"/>
    </source>
</evidence>
<dbReference type="PANTHER" id="PTHR43289:SF6">
    <property type="entry name" value="SERINE_THREONINE-PROTEIN KINASE NEKL-3"/>
    <property type="match status" value="1"/>
</dbReference>